<dbReference type="CDD" id="cd00337">
    <property type="entry name" value="Ribosomal_uL14"/>
    <property type="match status" value="1"/>
</dbReference>
<dbReference type="Pfam" id="PF00238">
    <property type="entry name" value="Ribosomal_L14"/>
    <property type="match status" value="1"/>
</dbReference>
<dbReference type="Gene3D" id="2.40.150.20">
    <property type="entry name" value="Ribosomal protein L14"/>
    <property type="match status" value="1"/>
</dbReference>
<evidence type="ECO:0000256" key="1">
    <source>
        <dbReference type="ARBA" id="ARBA00010745"/>
    </source>
</evidence>
<dbReference type="HAMAP" id="MF_01367">
    <property type="entry name" value="Ribosomal_uL14"/>
    <property type="match status" value="1"/>
</dbReference>
<keyword evidence="6" id="KW-1185">Reference proteome</keyword>
<dbReference type="SUPFAM" id="SSF50193">
    <property type="entry name" value="Ribosomal protein L14"/>
    <property type="match status" value="1"/>
</dbReference>
<dbReference type="InterPro" id="IPR036853">
    <property type="entry name" value="Ribosomal_uL14_sf"/>
</dbReference>
<evidence type="ECO:0000256" key="4">
    <source>
        <dbReference type="RuleBase" id="RU003949"/>
    </source>
</evidence>
<dbReference type="PANTHER" id="PTHR11761:SF3">
    <property type="entry name" value="LARGE RIBOSOMAL SUBUNIT PROTEIN UL14M"/>
    <property type="match status" value="1"/>
</dbReference>
<keyword evidence="5" id="KW-0496">Mitochondrion</keyword>
<dbReference type="SMART" id="SM01374">
    <property type="entry name" value="Ribosomal_L14"/>
    <property type="match status" value="1"/>
</dbReference>
<evidence type="ECO:0008006" key="7">
    <source>
        <dbReference type="Google" id="ProtNLM"/>
    </source>
</evidence>
<sequence>MIIKGSNFSVMDNSGAKKVQCIQTLGGKKPTSLLRVGDKIVVVIKKMERVTGVKLKVKKSDVCYAVIVKSKQKVRRQTGICVQAAENGVILLNKSKEPIGTRLTGIVFKEANRNSLLKNVSISKFII</sequence>
<name>A0AAN7TSJ2_9MYCE</name>
<dbReference type="Proteomes" id="UP001344447">
    <property type="component" value="Unassembled WGS sequence"/>
</dbReference>
<dbReference type="EMBL" id="JAVFKY010000009">
    <property type="protein sequence ID" value="KAK5574393.1"/>
    <property type="molecule type" value="Genomic_DNA"/>
</dbReference>
<comment type="caution">
    <text evidence="5">The sequence shown here is derived from an EMBL/GenBank/DDBJ whole genome shotgun (WGS) entry which is preliminary data.</text>
</comment>
<dbReference type="GO" id="GO:0003735">
    <property type="term" value="F:structural constituent of ribosome"/>
    <property type="evidence" value="ECO:0007669"/>
    <property type="project" value="InterPro"/>
</dbReference>
<dbReference type="NCBIfam" id="TIGR01067">
    <property type="entry name" value="rplN_bact"/>
    <property type="match status" value="1"/>
</dbReference>
<evidence type="ECO:0000256" key="2">
    <source>
        <dbReference type="ARBA" id="ARBA00022980"/>
    </source>
</evidence>
<geneLocation type="mitochondrion" evidence="5"/>
<dbReference type="InterPro" id="IPR000218">
    <property type="entry name" value="Ribosomal_uL14"/>
</dbReference>
<keyword evidence="2 4" id="KW-0689">Ribosomal protein</keyword>
<reference evidence="5 6" key="1">
    <citation type="submission" date="2023-11" db="EMBL/GenBank/DDBJ databases">
        <title>Dfirmibasis_genome.</title>
        <authorList>
            <person name="Edelbroek B."/>
            <person name="Kjellin J."/>
            <person name="Jerlstrom-Hultqvist J."/>
            <person name="Soderbom F."/>
        </authorList>
    </citation>
    <scope>NUCLEOTIDE SEQUENCE [LARGE SCALE GENOMIC DNA]</scope>
    <source>
        <strain evidence="5 6">TNS-C-14</strain>
    </source>
</reference>
<dbReference type="InterPro" id="IPR005745">
    <property type="entry name" value="Ribosomal_uL14_bac-type"/>
</dbReference>
<evidence type="ECO:0000313" key="5">
    <source>
        <dbReference type="EMBL" id="KAK5574393.1"/>
    </source>
</evidence>
<comment type="similarity">
    <text evidence="1 4">Belongs to the universal ribosomal protein uL14 family.</text>
</comment>
<dbReference type="GO" id="GO:0006412">
    <property type="term" value="P:translation"/>
    <property type="evidence" value="ECO:0007669"/>
    <property type="project" value="InterPro"/>
</dbReference>
<dbReference type="AlphaFoldDB" id="A0AAN7TSJ2"/>
<dbReference type="GO" id="GO:0005762">
    <property type="term" value="C:mitochondrial large ribosomal subunit"/>
    <property type="evidence" value="ECO:0007669"/>
    <property type="project" value="TreeGrafter"/>
</dbReference>
<gene>
    <name evidence="5" type="ORF">RB653_011172</name>
</gene>
<evidence type="ECO:0000313" key="6">
    <source>
        <dbReference type="Proteomes" id="UP001344447"/>
    </source>
</evidence>
<organism evidence="5 6">
    <name type="scientific">Dictyostelium firmibasis</name>
    <dbReference type="NCBI Taxonomy" id="79012"/>
    <lineage>
        <taxon>Eukaryota</taxon>
        <taxon>Amoebozoa</taxon>
        <taxon>Evosea</taxon>
        <taxon>Eumycetozoa</taxon>
        <taxon>Dictyostelia</taxon>
        <taxon>Dictyosteliales</taxon>
        <taxon>Dictyosteliaceae</taxon>
        <taxon>Dictyostelium</taxon>
    </lineage>
</organism>
<evidence type="ECO:0000256" key="3">
    <source>
        <dbReference type="ARBA" id="ARBA00023274"/>
    </source>
</evidence>
<accession>A0AAN7TSJ2</accession>
<dbReference type="GO" id="GO:0070180">
    <property type="term" value="F:large ribosomal subunit rRNA binding"/>
    <property type="evidence" value="ECO:0007669"/>
    <property type="project" value="TreeGrafter"/>
</dbReference>
<keyword evidence="3 4" id="KW-0687">Ribonucleoprotein</keyword>
<protein>
    <recommendedName>
        <fullName evidence="7">Ribosomal protein L14</fullName>
    </recommendedName>
</protein>
<dbReference type="PANTHER" id="PTHR11761">
    <property type="entry name" value="50S/60S RIBOSOMAL PROTEIN L14/L23"/>
    <property type="match status" value="1"/>
</dbReference>
<proteinExistence type="inferred from homology"/>